<sequence length="295" mass="32290">MDESSVQSLNLAHEQIQALNTELSMHDDAKAQVGALRKKIACTKDRARALVRMIDKRIAYLSDVWEKQLASRDENDNLEIAKGAVSEPVRIGLSKDGDESFFARVNVLKDKVAELVQLDELAADAHKKAAADNKTLNTAADMGCLKEVEDRQRAMLANNDRLYSEGKYPVLSLRRTIAAIDSRLQLDGVTNEERNDLEKLAKDLRVFLTRLPDHGSYSKTHHSPSGSPTELRVNFTHSSLSSTGISGSTVSTNETSSAYTTSPYQSDSVNQTGKQRASHTSSQSVGTATTSTLPI</sequence>
<dbReference type="EMBL" id="UYSL01020117">
    <property type="protein sequence ID" value="VDL72861.1"/>
    <property type="molecule type" value="Genomic_DNA"/>
</dbReference>
<dbReference type="OMA" id="LANNEHC"/>
<proteinExistence type="predicted"/>
<keyword evidence="3" id="KW-1185">Reference proteome</keyword>
<feature type="region of interest" description="Disordered" evidence="1">
    <location>
        <begin position="240"/>
        <end position="295"/>
    </location>
</feature>
<protein>
    <submittedName>
        <fullName evidence="2 4">Uncharacterized protein</fullName>
    </submittedName>
</protein>
<dbReference type="WBParaSite" id="NBR_0000927101-mRNA-1">
    <property type="protein sequence ID" value="NBR_0000927101-mRNA-1"/>
    <property type="gene ID" value="NBR_0000927101"/>
</dbReference>
<dbReference type="Proteomes" id="UP000271162">
    <property type="component" value="Unassembled WGS sequence"/>
</dbReference>
<reference evidence="4" key="1">
    <citation type="submission" date="2017-02" db="UniProtKB">
        <authorList>
            <consortium name="WormBaseParasite"/>
        </authorList>
    </citation>
    <scope>IDENTIFICATION</scope>
</reference>
<gene>
    <name evidence="2" type="ORF">NBR_LOCUS9272</name>
</gene>
<evidence type="ECO:0000256" key="1">
    <source>
        <dbReference type="SAM" id="MobiDB-lite"/>
    </source>
</evidence>
<feature type="compositionally biased region" description="Polar residues" evidence="1">
    <location>
        <begin position="253"/>
        <end position="295"/>
    </location>
</feature>
<evidence type="ECO:0000313" key="2">
    <source>
        <dbReference type="EMBL" id="VDL72861.1"/>
    </source>
</evidence>
<dbReference type="AlphaFoldDB" id="A0A0N4Y109"/>
<organism evidence="4">
    <name type="scientific">Nippostrongylus brasiliensis</name>
    <name type="common">Rat hookworm</name>
    <dbReference type="NCBI Taxonomy" id="27835"/>
    <lineage>
        <taxon>Eukaryota</taxon>
        <taxon>Metazoa</taxon>
        <taxon>Ecdysozoa</taxon>
        <taxon>Nematoda</taxon>
        <taxon>Chromadorea</taxon>
        <taxon>Rhabditida</taxon>
        <taxon>Rhabditina</taxon>
        <taxon>Rhabditomorpha</taxon>
        <taxon>Strongyloidea</taxon>
        <taxon>Heligmosomidae</taxon>
        <taxon>Nippostrongylus</taxon>
    </lineage>
</organism>
<feature type="region of interest" description="Disordered" evidence="1">
    <location>
        <begin position="213"/>
        <end position="232"/>
    </location>
</feature>
<dbReference type="OrthoDB" id="5808628at2759"/>
<feature type="compositionally biased region" description="Low complexity" evidence="1">
    <location>
        <begin position="240"/>
        <end position="252"/>
    </location>
</feature>
<evidence type="ECO:0000313" key="3">
    <source>
        <dbReference type="Proteomes" id="UP000271162"/>
    </source>
</evidence>
<reference evidence="2 3" key="2">
    <citation type="submission" date="2018-11" db="EMBL/GenBank/DDBJ databases">
        <authorList>
            <consortium name="Pathogen Informatics"/>
        </authorList>
    </citation>
    <scope>NUCLEOTIDE SEQUENCE [LARGE SCALE GENOMIC DNA]</scope>
</reference>
<accession>A0A0N4Y109</accession>
<name>A0A0N4Y109_NIPBR</name>
<evidence type="ECO:0000313" key="4">
    <source>
        <dbReference type="WBParaSite" id="NBR_0000927101-mRNA-1"/>
    </source>
</evidence>